<gene>
    <name evidence="1" type="ORF">PISMIDRAFT_107736</name>
</gene>
<reference evidence="2" key="2">
    <citation type="submission" date="2015-01" db="EMBL/GenBank/DDBJ databases">
        <title>Evolutionary Origins and Diversification of the Mycorrhizal Mutualists.</title>
        <authorList>
            <consortium name="DOE Joint Genome Institute"/>
            <consortium name="Mycorrhizal Genomics Consortium"/>
            <person name="Kohler A."/>
            <person name="Kuo A."/>
            <person name="Nagy L.G."/>
            <person name="Floudas D."/>
            <person name="Copeland A."/>
            <person name="Barry K.W."/>
            <person name="Cichocki N."/>
            <person name="Veneault-Fourrey C."/>
            <person name="LaButti K."/>
            <person name="Lindquist E.A."/>
            <person name="Lipzen A."/>
            <person name="Lundell T."/>
            <person name="Morin E."/>
            <person name="Murat C."/>
            <person name="Riley R."/>
            <person name="Ohm R."/>
            <person name="Sun H."/>
            <person name="Tunlid A."/>
            <person name="Henrissat B."/>
            <person name="Grigoriev I.V."/>
            <person name="Hibbett D.S."/>
            <person name="Martin F."/>
        </authorList>
    </citation>
    <scope>NUCLEOTIDE SEQUENCE [LARGE SCALE GENOMIC DNA]</scope>
    <source>
        <strain evidence="2">441</strain>
    </source>
</reference>
<dbReference type="AlphaFoldDB" id="A0A0C9ZHC8"/>
<dbReference type="OrthoDB" id="2683336at2759"/>
<reference evidence="1 2" key="1">
    <citation type="submission" date="2014-04" db="EMBL/GenBank/DDBJ databases">
        <authorList>
            <consortium name="DOE Joint Genome Institute"/>
            <person name="Kuo A."/>
            <person name="Kohler A."/>
            <person name="Costa M.D."/>
            <person name="Nagy L.G."/>
            <person name="Floudas D."/>
            <person name="Copeland A."/>
            <person name="Barry K.W."/>
            <person name="Cichocki N."/>
            <person name="Veneault-Fourrey C."/>
            <person name="LaButti K."/>
            <person name="Lindquist E.A."/>
            <person name="Lipzen A."/>
            <person name="Lundell T."/>
            <person name="Morin E."/>
            <person name="Murat C."/>
            <person name="Sun H."/>
            <person name="Tunlid A."/>
            <person name="Henrissat B."/>
            <person name="Grigoriev I.V."/>
            <person name="Hibbett D.S."/>
            <person name="Martin F."/>
            <person name="Nordberg H.P."/>
            <person name="Cantor M.N."/>
            <person name="Hua S.X."/>
        </authorList>
    </citation>
    <scope>NUCLEOTIDE SEQUENCE [LARGE SCALE GENOMIC DNA]</scope>
    <source>
        <strain evidence="1 2">441</strain>
    </source>
</reference>
<accession>A0A0C9ZHC8</accession>
<sequence length="103" mass="11512">MTGVVKLDFRFSIIQTLIGYQAFNEGISKLKQVTGRDHCAIQCYIIAAVARSVPCKFLMAIHVLLDFHYLLQAPSFTMQSIDRVASALQEFHSHKEAIVSQGV</sequence>
<dbReference type="EMBL" id="KN833785">
    <property type="protein sequence ID" value="KIK19388.1"/>
    <property type="molecule type" value="Genomic_DNA"/>
</dbReference>
<name>A0A0C9ZHC8_9AGAM</name>
<proteinExistence type="predicted"/>
<evidence type="ECO:0000313" key="1">
    <source>
        <dbReference type="EMBL" id="KIK19388.1"/>
    </source>
</evidence>
<dbReference type="STRING" id="765257.A0A0C9ZHC8"/>
<dbReference type="Proteomes" id="UP000054018">
    <property type="component" value="Unassembled WGS sequence"/>
</dbReference>
<keyword evidence="2" id="KW-1185">Reference proteome</keyword>
<organism evidence="1 2">
    <name type="scientific">Pisolithus microcarpus 441</name>
    <dbReference type="NCBI Taxonomy" id="765257"/>
    <lineage>
        <taxon>Eukaryota</taxon>
        <taxon>Fungi</taxon>
        <taxon>Dikarya</taxon>
        <taxon>Basidiomycota</taxon>
        <taxon>Agaricomycotina</taxon>
        <taxon>Agaricomycetes</taxon>
        <taxon>Agaricomycetidae</taxon>
        <taxon>Boletales</taxon>
        <taxon>Sclerodermatineae</taxon>
        <taxon>Pisolithaceae</taxon>
        <taxon>Pisolithus</taxon>
    </lineage>
</organism>
<dbReference type="HOGENOM" id="CLU_006344_11_0_1"/>
<evidence type="ECO:0000313" key="2">
    <source>
        <dbReference type="Proteomes" id="UP000054018"/>
    </source>
</evidence>
<protein>
    <submittedName>
        <fullName evidence="1">Uncharacterized protein</fullName>
    </submittedName>
</protein>